<keyword evidence="5" id="KW-1185">Reference proteome</keyword>
<dbReference type="Proteomes" id="UP000195569">
    <property type="component" value="Unassembled WGS sequence"/>
</dbReference>
<accession>A0A1N7SKF1</accession>
<evidence type="ECO:0000259" key="3">
    <source>
        <dbReference type="Pfam" id="PF01642"/>
    </source>
</evidence>
<proteinExistence type="predicted"/>
<dbReference type="OrthoDB" id="9762378at2"/>
<dbReference type="InterPro" id="IPR006098">
    <property type="entry name" value="MMCoA_mutase_a_cat"/>
</dbReference>
<name>A0A1N7SKF1_9BURK</name>
<dbReference type="GO" id="GO:0031419">
    <property type="term" value="F:cobalamin binding"/>
    <property type="evidence" value="ECO:0007669"/>
    <property type="project" value="InterPro"/>
</dbReference>
<evidence type="ECO:0000256" key="2">
    <source>
        <dbReference type="SAM" id="MobiDB-lite"/>
    </source>
</evidence>
<organism evidence="4 5">
    <name type="scientific">Paraburkholderia piptadeniae</name>
    <dbReference type="NCBI Taxonomy" id="1701573"/>
    <lineage>
        <taxon>Bacteria</taxon>
        <taxon>Pseudomonadati</taxon>
        <taxon>Pseudomonadota</taxon>
        <taxon>Betaproteobacteria</taxon>
        <taxon>Burkholderiales</taxon>
        <taxon>Burkholderiaceae</taxon>
        <taxon>Paraburkholderia</taxon>
    </lineage>
</organism>
<dbReference type="Gene3D" id="3.20.20.240">
    <property type="entry name" value="Methylmalonyl-CoA mutase"/>
    <property type="match status" value="1"/>
</dbReference>
<evidence type="ECO:0000313" key="5">
    <source>
        <dbReference type="Proteomes" id="UP000195569"/>
    </source>
</evidence>
<comment type="caution">
    <text evidence="4">The sequence shown here is derived from an EMBL/GenBank/DDBJ whole genome shotgun (WGS) entry which is preliminary data.</text>
</comment>
<dbReference type="EMBL" id="CYGY02000061">
    <property type="protein sequence ID" value="SIT47891.1"/>
    <property type="molecule type" value="Genomic_DNA"/>
</dbReference>
<dbReference type="GO" id="GO:0004494">
    <property type="term" value="F:methylmalonyl-CoA mutase activity"/>
    <property type="evidence" value="ECO:0007669"/>
    <property type="project" value="InterPro"/>
</dbReference>
<dbReference type="PANTHER" id="PTHR48101:SF1">
    <property type="entry name" value="METHYLMALONYL-COA MUTASE, LARGE SUBUNIT"/>
    <property type="match status" value="1"/>
</dbReference>
<dbReference type="InterPro" id="IPR016176">
    <property type="entry name" value="Cbl-dep_enz_cat"/>
</dbReference>
<evidence type="ECO:0000256" key="1">
    <source>
        <dbReference type="ARBA" id="ARBA00023235"/>
    </source>
</evidence>
<dbReference type="NCBIfam" id="TIGR00641">
    <property type="entry name" value="acid_CoA_mut_N"/>
    <property type="match status" value="1"/>
</dbReference>
<evidence type="ECO:0000313" key="4">
    <source>
        <dbReference type="EMBL" id="SIT47891.1"/>
    </source>
</evidence>
<dbReference type="PANTHER" id="PTHR48101">
    <property type="entry name" value="METHYLMALONYL-COA MUTASE, MITOCHONDRIAL-RELATED"/>
    <property type="match status" value="1"/>
</dbReference>
<dbReference type="InterPro" id="IPR006099">
    <property type="entry name" value="MeMalonylCoA_mutase_a/b_cat"/>
</dbReference>
<gene>
    <name evidence="4" type="ORF">BN2476_610007</name>
</gene>
<dbReference type="AlphaFoldDB" id="A0A1N7SKF1"/>
<reference evidence="4" key="1">
    <citation type="submission" date="2016-12" db="EMBL/GenBank/DDBJ databases">
        <authorList>
            <person name="Moulin L."/>
        </authorList>
    </citation>
    <scope>NUCLEOTIDE SEQUENCE [LARGE SCALE GENOMIC DNA]</scope>
    <source>
        <strain evidence="4">STM 7183</strain>
    </source>
</reference>
<dbReference type="SUPFAM" id="SSF51703">
    <property type="entry name" value="Cobalamin (vitamin B12)-dependent enzymes"/>
    <property type="match status" value="1"/>
</dbReference>
<protein>
    <submittedName>
        <fullName evidence="4">Methylmalonyl-CoA mutase N-terminal domain-containing protein</fullName>
    </submittedName>
</protein>
<keyword evidence="1" id="KW-0413">Isomerase</keyword>
<dbReference type="Pfam" id="PF01642">
    <property type="entry name" value="MM_CoA_mutase"/>
    <property type="match status" value="1"/>
</dbReference>
<feature type="domain" description="Methylmalonyl-CoA mutase alpha/beta chain catalytic" evidence="3">
    <location>
        <begin position="50"/>
        <end position="543"/>
    </location>
</feature>
<sequence>MKSSAAELDEAMAMPHPDRTPSGLHVPVVVGPGEANGTNGTNGANGNDGIGAPGQFPFTRGIFADGYRGRLWTMRQYSGFGTAEESNERYRFLLQQGQTGLSVALDLPTQCGLDPDDPMARSEIGKVGVSLSNLSEMELLFQGIDLSRISTSFTINGTAAMIYAMYVACADKKGVPRDKLTGTIQNDILKEYVARGTWIFPVRPSMRLIADSILYSNDVSPRFNPISIAGAHMRDAGCTAVEEMAYTLANGLAYVDAVVARSGDVAKFARRLSFFFYVHMDLFEEVAKFRAGRRAWARLIKERYGVDDEKAQMFRFGVVCGGSSLTSAQPYNNVVRVAIETCAAVMGGAQSVFTCAYDEAFQIPTEFSAELALRTQQIIGYESGIARTVDPLGGSYFVEELTDRTEARIGELMDEIDAYGGAVKAIEDGWLQLRIAKSALQRKRETDDRERLVVGQNCFRRENQVEQPGELFHLNPQASATVVERFERLRDTRNQTEAQKSLDALSAAAARDEGNLMPYLVDCCHAYATVGEMVARLKEQWGEFEEPVHL</sequence>
<feature type="region of interest" description="Disordered" evidence="2">
    <location>
        <begin position="1"/>
        <end position="23"/>
    </location>
</feature>
<dbReference type="RefSeq" id="WP_087737758.1">
    <property type="nucleotide sequence ID" value="NZ_CYGY02000061.1"/>
</dbReference>